<keyword evidence="1" id="KW-0472">Membrane</keyword>
<gene>
    <name evidence="2" type="ORF">FIV34_20520</name>
</gene>
<evidence type="ECO:0000313" key="2">
    <source>
        <dbReference type="EMBL" id="QDE41413.1"/>
    </source>
</evidence>
<dbReference type="AlphaFoldDB" id="A0A4Y5ZBC3"/>
<feature type="transmembrane region" description="Helical" evidence="1">
    <location>
        <begin position="266"/>
        <end position="285"/>
    </location>
</feature>
<dbReference type="KEGG" id="lpy:FIV34_20520"/>
<feature type="transmembrane region" description="Helical" evidence="1">
    <location>
        <begin position="198"/>
        <end position="217"/>
    </location>
</feature>
<feature type="transmembrane region" description="Helical" evidence="1">
    <location>
        <begin position="21"/>
        <end position="44"/>
    </location>
</feature>
<accession>A0A4Y5ZBC3</accession>
<reference evidence="2 3" key="1">
    <citation type="submission" date="2019-06" db="EMBL/GenBank/DDBJ databases">
        <title>A complete genome sequence for Luteibacter pinisoli MAH-14.</title>
        <authorList>
            <person name="Baltrus D.A."/>
        </authorList>
    </citation>
    <scope>NUCLEOTIDE SEQUENCE [LARGE SCALE GENOMIC DNA]</scope>
    <source>
        <strain evidence="2 3">MAH-14</strain>
    </source>
</reference>
<protein>
    <recommendedName>
        <fullName evidence="4">Phenylacetyl-CoA:acceptor oxidoreductase</fullName>
    </recommendedName>
</protein>
<keyword evidence="1" id="KW-0812">Transmembrane</keyword>
<organism evidence="2 3">
    <name type="scientific">Luteibacter pinisoli</name>
    <dbReference type="NCBI Taxonomy" id="2589080"/>
    <lineage>
        <taxon>Bacteria</taxon>
        <taxon>Pseudomonadati</taxon>
        <taxon>Pseudomonadota</taxon>
        <taxon>Gammaproteobacteria</taxon>
        <taxon>Lysobacterales</taxon>
        <taxon>Rhodanobacteraceae</taxon>
        <taxon>Luteibacter</taxon>
    </lineage>
</organism>
<feature type="transmembrane region" description="Helical" evidence="1">
    <location>
        <begin position="56"/>
        <end position="78"/>
    </location>
</feature>
<feature type="transmembrane region" description="Helical" evidence="1">
    <location>
        <begin position="238"/>
        <end position="260"/>
    </location>
</feature>
<evidence type="ECO:0008006" key="4">
    <source>
        <dbReference type="Google" id="ProtNLM"/>
    </source>
</evidence>
<proteinExistence type="predicted"/>
<dbReference type="Proteomes" id="UP000316093">
    <property type="component" value="Chromosome"/>
</dbReference>
<keyword evidence="1" id="KW-1133">Transmembrane helix</keyword>
<evidence type="ECO:0000313" key="3">
    <source>
        <dbReference type="Proteomes" id="UP000316093"/>
    </source>
</evidence>
<feature type="transmembrane region" description="Helical" evidence="1">
    <location>
        <begin position="164"/>
        <end position="186"/>
    </location>
</feature>
<dbReference type="OrthoDB" id="5944358at2"/>
<feature type="transmembrane region" description="Helical" evidence="1">
    <location>
        <begin position="122"/>
        <end position="143"/>
    </location>
</feature>
<dbReference type="RefSeq" id="WP_139985402.1">
    <property type="nucleotide sequence ID" value="NZ_CP041046.1"/>
</dbReference>
<dbReference type="EMBL" id="CP041046">
    <property type="protein sequence ID" value="QDE41413.1"/>
    <property type="molecule type" value="Genomic_DNA"/>
</dbReference>
<evidence type="ECO:0000256" key="1">
    <source>
        <dbReference type="SAM" id="Phobius"/>
    </source>
</evidence>
<keyword evidence="3" id="KW-1185">Reference proteome</keyword>
<sequence length="300" mass="31600">MAQPDDGATVAPDPRGQLFSLPAAVIQTATAAGYGLWMVLGTAVALGSYPDGRGDVLVPLSFGLVLVSLGLVATCLRLPFAREWHGWDPFRRMLPTTEGMVAMANYLPMLALGGLARGENDFWATRLAGAALMLCSLATLIFTARGTAREMPQPLASVANAQPLGRAVSAVFAGGLWFWLCVALQNETTLGPLNPWRLSMLALGLVLGVIEGMRWRALRLLAAERAFDGATGMGREGGTLLAWCFGIAVLSVGLPCVLLVSHPVGPLVSVAAGMAALSCVIGQCLEQRLYGRAWVQFAGH</sequence>
<name>A0A4Y5ZBC3_9GAMM</name>